<dbReference type="Gene3D" id="3.90.550.10">
    <property type="entry name" value="Spore Coat Polysaccharide Biosynthesis Protein SpsA, Chain A"/>
    <property type="match status" value="1"/>
</dbReference>
<dbReference type="InterPro" id="IPR001173">
    <property type="entry name" value="Glyco_trans_2-like"/>
</dbReference>
<evidence type="ECO:0000313" key="2">
    <source>
        <dbReference type="EMBL" id="MEO2218734.1"/>
    </source>
</evidence>
<evidence type="ECO:0000313" key="3">
    <source>
        <dbReference type="Proteomes" id="UP001455709"/>
    </source>
</evidence>
<accession>A0ABV0FF75</accession>
<gene>
    <name evidence="2" type="ORF">ABGV49_16860</name>
</gene>
<dbReference type="GO" id="GO:0016757">
    <property type="term" value="F:glycosyltransferase activity"/>
    <property type="evidence" value="ECO:0007669"/>
    <property type="project" value="UniProtKB-KW"/>
</dbReference>
<dbReference type="InterPro" id="IPR029044">
    <property type="entry name" value="Nucleotide-diphossugar_trans"/>
</dbReference>
<dbReference type="SUPFAM" id="SSF53448">
    <property type="entry name" value="Nucleotide-diphospho-sugar transferases"/>
    <property type="match status" value="1"/>
</dbReference>
<keyword evidence="2" id="KW-0328">Glycosyltransferase</keyword>
<keyword evidence="2" id="KW-0808">Transferase</keyword>
<dbReference type="Proteomes" id="UP001455709">
    <property type="component" value="Unassembled WGS sequence"/>
</dbReference>
<dbReference type="CDD" id="cd00761">
    <property type="entry name" value="Glyco_tranf_GTA_type"/>
    <property type="match status" value="1"/>
</dbReference>
<reference evidence="2 3" key="1">
    <citation type="submission" date="2024-05" db="EMBL/GenBank/DDBJ databases">
        <authorList>
            <person name="De Oliveira J.P."/>
            <person name="Noriler S.A."/>
            <person name="De Oliveira A.G."/>
            <person name="Sipoli D.S."/>
        </authorList>
    </citation>
    <scope>NUCLEOTIDE SEQUENCE [LARGE SCALE GENOMIC DNA]</scope>
    <source>
        <strain evidence="2 3">LABIM189</strain>
    </source>
</reference>
<comment type="caution">
    <text evidence="2">The sequence shown here is derived from an EMBL/GenBank/DDBJ whole genome shotgun (WGS) entry which is preliminary data.</text>
</comment>
<keyword evidence="3" id="KW-1185">Reference proteome</keyword>
<organism evidence="2 3">
    <name type="scientific">Chromobacterium vaccinii</name>
    <dbReference type="NCBI Taxonomy" id="1108595"/>
    <lineage>
        <taxon>Bacteria</taxon>
        <taxon>Pseudomonadati</taxon>
        <taxon>Pseudomonadota</taxon>
        <taxon>Betaproteobacteria</taxon>
        <taxon>Neisseriales</taxon>
        <taxon>Chromobacteriaceae</taxon>
        <taxon>Chromobacterium</taxon>
    </lineage>
</organism>
<sequence length="470" mass="53753">MTKPPKLSIALLSCNRAHYAKVALEALLNQSWGDFELLFMDNHSADETTDLILSYKDPRLIYVRQPPGRNPSENEAAAIWMSRGQYILITHDDDVSSPFLVERYMQFLQCHPDALVVSSNVSLIDEVGVLLQPKLYDIREDLVFEKGDYIYAFFEEKLWLPTPTLMYSREHYMKVRYNNPRSKNESYYPSHDILAMIMLNAHGRIALLADPLLSYRQHAMQESRNVDQSAPLYQMIHDLSELQNDYPQLSHCAPLIEGARARFQAQHVLFNTQLTFTGATKSSELAAIRTRWKEAVPHAARCCDMVLPFDILMYELGMGGAIDCDSLKRYEREKIPNSVTSLAYRKWAQMLQQGRNLFASMKGCRIAVFGSMMNAYLLVADAYQCGVEVICCLDSSPARIGKSVFGVEVYPHSELENIGRDVDAVVISSEREHDDAPIKIIRSWLRKNEKVRIFSWRELVSVHFGAESYV</sequence>
<dbReference type="Pfam" id="PF00535">
    <property type="entry name" value="Glycos_transf_2"/>
    <property type="match status" value="1"/>
</dbReference>
<feature type="domain" description="Glycosyltransferase 2-like" evidence="1">
    <location>
        <begin position="8"/>
        <end position="136"/>
    </location>
</feature>
<dbReference type="RefSeq" id="WP_347371462.1">
    <property type="nucleotide sequence ID" value="NZ_JBDOJC010000001.1"/>
</dbReference>
<proteinExistence type="predicted"/>
<dbReference type="EC" id="2.4.-.-" evidence="2"/>
<dbReference type="EMBL" id="JBDOJC010000001">
    <property type="protein sequence ID" value="MEO2218734.1"/>
    <property type="molecule type" value="Genomic_DNA"/>
</dbReference>
<name>A0ABV0FF75_9NEIS</name>
<dbReference type="PANTHER" id="PTHR22916:SF3">
    <property type="entry name" value="UDP-GLCNAC:BETAGAL BETA-1,3-N-ACETYLGLUCOSAMINYLTRANSFERASE-LIKE PROTEIN 1"/>
    <property type="match status" value="1"/>
</dbReference>
<protein>
    <submittedName>
        <fullName evidence="2">Glycosyltransferase</fullName>
        <ecNumber evidence="2">2.4.-.-</ecNumber>
    </submittedName>
</protein>
<dbReference type="PANTHER" id="PTHR22916">
    <property type="entry name" value="GLYCOSYLTRANSFERASE"/>
    <property type="match status" value="1"/>
</dbReference>
<evidence type="ECO:0000259" key="1">
    <source>
        <dbReference type="Pfam" id="PF00535"/>
    </source>
</evidence>